<dbReference type="EMBL" id="FZNY01000001">
    <property type="protein sequence ID" value="SNR37701.1"/>
    <property type="molecule type" value="Genomic_DNA"/>
</dbReference>
<gene>
    <name evidence="2" type="ORF">SAMN06265376_101351</name>
</gene>
<protein>
    <submittedName>
        <fullName evidence="2">YHS domain-containing protein</fullName>
    </submittedName>
</protein>
<dbReference type="AlphaFoldDB" id="A0A238VU36"/>
<dbReference type="InterPro" id="IPR007029">
    <property type="entry name" value="YHS_dom"/>
</dbReference>
<dbReference type="InterPro" id="IPR009078">
    <property type="entry name" value="Ferritin-like_SF"/>
</dbReference>
<dbReference type="SUPFAM" id="SSF47240">
    <property type="entry name" value="Ferritin-like"/>
    <property type="match status" value="1"/>
</dbReference>
<dbReference type="Pfam" id="PF04945">
    <property type="entry name" value="YHS"/>
    <property type="match status" value="1"/>
</dbReference>
<evidence type="ECO:0000259" key="1">
    <source>
        <dbReference type="Pfam" id="PF04945"/>
    </source>
</evidence>
<dbReference type="RefSeq" id="WP_089369708.1">
    <property type="nucleotide sequence ID" value="NZ_BMEP01000002.1"/>
</dbReference>
<reference evidence="2 3" key="1">
    <citation type="submission" date="2017-06" db="EMBL/GenBank/DDBJ databases">
        <authorList>
            <person name="Kim H.J."/>
            <person name="Triplett B.A."/>
        </authorList>
    </citation>
    <scope>NUCLEOTIDE SEQUENCE [LARGE SCALE GENOMIC DNA]</scope>
    <source>
        <strain evidence="2 3">DSM 25597</strain>
    </source>
</reference>
<dbReference type="InterPro" id="IPR012348">
    <property type="entry name" value="RNR-like"/>
</dbReference>
<proteinExistence type="predicted"/>
<name>A0A238VU36_9FLAO</name>
<dbReference type="GO" id="GO:0016491">
    <property type="term" value="F:oxidoreductase activity"/>
    <property type="evidence" value="ECO:0007669"/>
    <property type="project" value="InterPro"/>
</dbReference>
<dbReference type="OrthoDB" id="9809270at2"/>
<dbReference type="Proteomes" id="UP000198379">
    <property type="component" value="Unassembled WGS sequence"/>
</dbReference>
<keyword evidence="3" id="KW-1185">Reference proteome</keyword>
<evidence type="ECO:0000313" key="2">
    <source>
        <dbReference type="EMBL" id="SNR37701.1"/>
    </source>
</evidence>
<accession>A0A238VU36</accession>
<dbReference type="Gene3D" id="1.10.620.20">
    <property type="entry name" value="Ribonucleotide Reductase, subunit A"/>
    <property type="match status" value="1"/>
</dbReference>
<evidence type="ECO:0000313" key="3">
    <source>
        <dbReference type="Proteomes" id="UP000198379"/>
    </source>
</evidence>
<organism evidence="2 3">
    <name type="scientific">Dokdonia pacifica</name>
    <dbReference type="NCBI Taxonomy" id="1627892"/>
    <lineage>
        <taxon>Bacteria</taxon>
        <taxon>Pseudomonadati</taxon>
        <taxon>Bacteroidota</taxon>
        <taxon>Flavobacteriia</taxon>
        <taxon>Flavobacteriales</taxon>
        <taxon>Flavobacteriaceae</taxon>
        <taxon>Dokdonia</taxon>
    </lineage>
</organism>
<feature type="domain" description="YHS" evidence="1">
    <location>
        <begin position="22"/>
        <end position="55"/>
    </location>
</feature>
<sequence length="124" mass="14060">MEKFKSNICPTCGCSLVRLGIKEISATKSTYKDESYSFCCSGCAKIFDENPKKYIEEIKNVIVCPVCLAEKNIAHTTGVKFKDTVVPFCRCPHCISTFEEKPEYYLDRLVGKIEYKGLFNNLCC</sequence>